<keyword evidence="6 7" id="KW-0539">Nucleus</keyword>
<keyword evidence="5 7" id="KW-0653">Protein transport</keyword>
<dbReference type="Pfam" id="PF04981">
    <property type="entry name" value="NMD3"/>
    <property type="match status" value="1"/>
</dbReference>
<feature type="compositionally biased region" description="Basic and acidic residues" evidence="8">
    <location>
        <begin position="530"/>
        <end position="539"/>
    </location>
</feature>
<evidence type="ECO:0000256" key="3">
    <source>
        <dbReference type="ARBA" id="ARBA00022448"/>
    </source>
</evidence>
<keyword evidence="4 7" id="KW-0963">Cytoplasm</keyword>
<evidence type="ECO:0000256" key="5">
    <source>
        <dbReference type="ARBA" id="ARBA00022927"/>
    </source>
</evidence>
<feature type="region of interest" description="Disordered" evidence="8">
    <location>
        <begin position="429"/>
        <end position="450"/>
    </location>
</feature>
<feature type="domain" description="60S ribosomal export protein NMD3 SH3" evidence="11">
    <location>
        <begin position="256"/>
        <end position="302"/>
    </location>
</feature>
<evidence type="ECO:0000256" key="6">
    <source>
        <dbReference type="ARBA" id="ARBA00023242"/>
    </source>
</evidence>
<feature type="domain" description="Nmd3 N-terminal" evidence="9">
    <location>
        <begin position="23"/>
        <end position="253"/>
    </location>
</feature>
<evidence type="ECO:0000259" key="11">
    <source>
        <dbReference type="Pfam" id="PF21193"/>
    </source>
</evidence>
<comment type="subcellular location">
    <subcellularLocation>
        <location evidence="7">Cytoplasm</location>
    </subcellularLocation>
    <subcellularLocation>
        <location evidence="7">Nucleus</location>
    </subcellularLocation>
</comment>
<name>U3LNZ2_9TRYP</name>
<dbReference type="AlphaFoldDB" id="U3LNZ2"/>
<sequence>MESVTFHDRQEVDGPLEVPKVLCCVCGLLIDSNPSNMCLRCIRRHVDITDGLQQRDYIIVYCPECERYLQPPKYWSRAELESRELMTLCLKRIKGLSKYNLVNAAFIWTEPHSKRLKVKLAVQKEIFANTVVQQEVQIDYEVLWQQCPTCQKVATGQPQWDAVVQLRQKVDHKRTMLYLEQVILKHRMHEDVIRIQSHPDGLDFFYSHKSHAMNFVDFLNNNAPCTRRDAVQLVSHDSKSNTAVQHHTFSLEIAPLCREDIVVLPPALYSKLGGIGPVVVVHKVYSSIVFLDPRTLRAGEITGTLYWKSPFNVLASTRVMTEFYVLDVSLSGLTNGIFQLAMVTVCLSSEVGEGREWIVSSHLGGVLNPGDYCKGYLLENMNVNSEDLQKYKDHQIQDVILIRKHYPTQMSNRHRRNWKLKKLDVVEASRSSAKQQQSQQAAREQELAEFEDEIERDAELRRDIRVYKVLPGEAGRKAPDGGETADDAGSANDDESPQVQLEELLDELKIDANEAEAPVDTEELTTCKKARMEEQAGSA</sequence>
<accession>U3LNZ2</accession>
<feature type="compositionally biased region" description="Low complexity" evidence="8">
    <location>
        <begin position="429"/>
        <end position="442"/>
    </location>
</feature>
<evidence type="ECO:0000313" key="12">
    <source>
        <dbReference type="EMBL" id="AGG11542.1"/>
    </source>
</evidence>
<evidence type="ECO:0000256" key="8">
    <source>
        <dbReference type="SAM" id="MobiDB-lite"/>
    </source>
</evidence>
<dbReference type="VEuPathDB" id="TriTrypDB:PCON_0005940"/>
<evidence type="ECO:0000259" key="9">
    <source>
        <dbReference type="Pfam" id="PF04981"/>
    </source>
</evidence>
<comment type="similarity">
    <text evidence="1 7">Belongs to the NMD3 family.</text>
</comment>
<evidence type="ECO:0000256" key="1">
    <source>
        <dbReference type="ARBA" id="ARBA00009794"/>
    </source>
</evidence>
<dbReference type="GO" id="GO:0043023">
    <property type="term" value="F:ribosomal large subunit binding"/>
    <property type="evidence" value="ECO:0007669"/>
    <property type="project" value="InterPro"/>
</dbReference>
<dbReference type="EMBL" id="KC534773">
    <property type="protein sequence ID" value="AGG11542.1"/>
    <property type="molecule type" value="Genomic_DNA"/>
</dbReference>
<evidence type="ECO:0000256" key="2">
    <source>
        <dbReference type="ARBA" id="ARBA00017035"/>
    </source>
</evidence>
<dbReference type="GO" id="GO:0005737">
    <property type="term" value="C:cytoplasm"/>
    <property type="evidence" value="ECO:0007669"/>
    <property type="project" value="UniProtKB-SubCell"/>
</dbReference>
<organism evidence="12">
    <name type="scientific">Paratrypanosoma confusum</name>
    <dbReference type="NCBI Taxonomy" id="1470209"/>
    <lineage>
        <taxon>Eukaryota</taxon>
        <taxon>Discoba</taxon>
        <taxon>Euglenozoa</taxon>
        <taxon>Kinetoplastea</taxon>
        <taxon>Metakinetoplastina</taxon>
        <taxon>Trypanosomatida</taxon>
        <taxon>Trypanosomatidae</taxon>
        <taxon>Paratrypanosoma</taxon>
    </lineage>
</organism>
<dbReference type="InterPro" id="IPR039768">
    <property type="entry name" value="Nmd3"/>
</dbReference>
<dbReference type="GO" id="GO:0005634">
    <property type="term" value="C:nucleus"/>
    <property type="evidence" value="ECO:0007669"/>
    <property type="project" value="UniProtKB-SubCell"/>
</dbReference>
<evidence type="ECO:0000256" key="4">
    <source>
        <dbReference type="ARBA" id="ARBA00022490"/>
    </source>
</evidence>
<feature type="region of interest" description="Disordered" evidence="8">
    <location>
        <begin position="473"/>
        <end position="539"/>
    </location>
</feature>
<feature type="compositionally biased region" description="Acidic residues" evidence="8">
    <location>
        <begin position="513"/>
        <end position="523"/>
    </location>
</feature>
<protein>
    <recommendedName>
        <fullName evidence="2 7">60S ribosomal export protein NMD3</fullName>
    </recommendedName>
</protein>
<evidence type="ECO:0000256" key="7">
    <source>
        <dbReference type="RuleBase" id="RU364108"/>
    </source>
</evidence>
<feature type="non-terminal residue" evidence="12">
    <location>
        <position position="539"/>
    </location>
</feature>
<dbReference type="PANTHER" id="PTHR12746">
    <property type="entry name" value="NONSENSE-MEDIATED MRNA DECAY PROTEIN 3"/>
    <property type="match status" value="1"/>
</dbReference>
<dbReference type="Pfam" id="PF21193">
    <property type="entry name" value="NMD_SH3"/>
    <property type="match status" value="1"/>
</dbReference>
<evidence type="ECO:0000259" key="10">
    <source>
        <dbReference type="Pfam" id="PF21192"/>
    </source>
</evidence>
<dbReference type="GO" id="GO:0000055">
    <property type="term" value="P:ribosomal large subunit export from nucleus"/>
    <property type="evidence" value="ECO:0007669"/>
    <property type="project" value="TreeGrafter"/>
</dbReference>
<dbReference type="InterPro" id="IPR048899">
    <property type="entry name" value="NMD_SH3"/>
</dbReference>
<dbReference type="InterPro" id="IPR048898">
    <property type="entry name" value="OB_NMD3"/>
</dbReference>
<dbReference type="PANTHER" id="PTHR12746:SF2">
    <property type="entry name" value="60S RIBOSOMAL EXPORT PROTEIN NMD3"/>
    <property type="match status" value="1"/>
</dbReference>
<proteinExistence type="inferred from homology"/>
<comment type="function">
    <text evidence="7">Acts as an adapter for the XPO1/CRM1-mediated export of the 60S ribosomal subunit.</text>
</comment>
<dbReference type="InterPro" id="IPR007064">
    <property type="entry name" value="Nmd3_N"/>
</dbReference>
<feature type="domain" description="60S ribosomal export protein NMD3 OB-fold" evidence="10">
    <location>
        <begin position="320"/>
        <end position="404"/>
    </location>
</feature>
<dbReference type="Pfam" id="PF21192">
    <property type="entry name" value="OB_NMD3"/>
    <property type="match status" value="1"/>
</dbReference>
<reference evidence="12" key="1">
    <citation type="journal article" date="2013" name="Curr. Biol.">
        <title>Paratrypanosoma is a novel early-branching trypanosomatid.</title>
        <authorList>
            <person name="Flegontov P."/>
            <person name="Votypka J."/>
            <person name="Skalicky T."/>
            <person name="Logacheva M.D."/>
            <person name="Penin A.A."/>
            <person name="Tanifuji G."/>
            <person name="Onodera N.T."/>
            <person name="Kondrashov A.S."/>
            <person name="Volf P."/>
            <person name="Archibald J.M."/>
            <person name="Lukes J."/>
        </authorList>
    </citation>
    <scope>NUCLEOTIDE SEQUENCE</scope>
    <source>
        <strain evidence="12">CUL13</strain>
    </source>
</reference>
<keyword evidence="3 7" id="KW-0813">Transport</keyword>
<dbReference type="GO" id="GO:0015031">
    <property type="term" value="P:protein transport"/>
    <property type="evidence" value="ECO:0007669"/>
    <property type="project" value="UniProtKB-KW"/>
</dbReference>